<accession>A0A7R7YNZ5</accession>
<evidence type="ECO:0000256" key="1">
    <source>
        <dbReference type="SAM" id="MobiDB-lite"/>
    </source>
</evidence>
<gene>
    <name evidence="2" type="ORF">TthHB5018_18590</name>
</gene>
<proteinExistence type="predicted"/>
<name>A0A7R7YNZ5_THETH</name>
<feature type="region of interest" description="Disordered" evidence="1">
    <location>
        <begin position="24"/>
        <end position="46"/>
    </location>
</feature>
<dbReference type="EMBL" id="AP024270">
    <property type="protein sequence ID" value="BCP66925.1"/>
    <property type="molecule type" value="Genomic_DNA"/>
</dbReference>
<sequence length="46" mass="4886">MGFTIGVEAPNAQEDPALLQNAESTAGWNNTSGHPHPEPFLNVRGL</sequence>
<evidence type="ECO:0000313" key="2">
    <source>
        <dbReference type="EMBL" id="BCP66925.1"/>
    </source>
</evidence>
<protein>
    <submittedName>
        <fullName evidence="2">Uncharacterized protein</fullName>
    </submittedName>
</protein>
<evidence type="ECO:0000313" key="3">
    <source>
        <dbReference type="Proteomes" id="UP000596099"/>
    </source>
</evidence>
<feature type="compositionally biased region" description="Polar residues" evidence="1">
    <location>
        <begin position="24"/>
        <end position="33"/>
    </location>
</feature>
<organism evidence="2 3">
    <name type="scientific">Thermus thermophilus</name>
    <dbReference type="NCBI Taxonomy" id="274"/>
    <lineage>
        <taxon>Bacteria</taxon>
        <taxon>Thermotogati</taxon>
        <taxon>Deinococcota</taxon>
        <taxon>Deinococci</taxon>
        <taxon>Thermales</taxon>
        <taxon>Thermaceae</taxon>
        <taxon>Thermus</taxon>
    </lineage>
</organism>
<dbReference type="AlphaFoldDB" id="A0A7R7YNZ5"/>
<dbReference type="RefSeq" id="WP_201351417.1">
    <property type="nucleotide sequence ID" value="NZ_AP024270.1"/>
</dbReference>
<dbReference type="Proteomes" id="UP000596099">
    <property type="component" value="Chromosome"/>
</dbReference>
<reference evidence="3" key="1">
    <citation type="submission" date="2021-01" db="EMBL/GenBank/DDBJ databases">
        <title>Complete Genome Sequence of Thermus thermophilus Strain HB5018, Isolated from Mine Onsen Hot Spring.</title>
        <authorList>
            <person name="Miyazaki K."/>
            <person name="Moriya T."/>
            <person name="Nemoto N."/>
            <person name="Oshima T."/>
            <person name="Yura K."/>
            <person name="Bessho Y."/>
        </authorList>
    </citation>
    <scope>NUCLEOTIDE SEQUENCE [LARGE SCALE GENOMIC DNA]</scope>
    <source>
        <strain evidence="3">HB5018</strain>
    </source>
</reference>